<comment type="subcellular location">
    <subcellularLocation>
        <location evidence="1">Membrane</location>
        <topology evidence="1">Multi-pass membrane protein</topology>
    </subcellularLocation>
</comment>
<dbReference type="InterPro" id="IPR051533">
    <property type="entry name" value="WaaL-like"/>
</dbReference>
<comment type="caution">
    <text evidence="7">The sequence shown here is derived from an EMBL/GenBank/DDBJ whole genome shotgun (WGS) entry which is preliminary data.</text>
</comment>
<evidence type="ECO:0000256" key="5">
    <source>
        <dbReference type="SAM" id="Phobius"/>
    </source>
</evidence>
<keyword evidence="8" id="KW-1185">Reference proteome</keyword>
<feature type="transmembrane region" description="Helical" evidence="5">
    <location>
        <begin position="12"/>
        <end position="34"/>
    </location>
</feature>
<dbReference type="GO" id="GO:0016020">
    <property type="term" value="C:membrane"/>
    <property type="evidence" value="ECO:0007669"/>
    <property type="project" value="UniProtKB-SubCell"/>
</dbReference>
<feature type="transmembrane region" description="Helical" evidence="5">
    <location>
        <begin position="68"/>
        <end position="86"/>
    </location>
</feature>
<feature type="transmembrane region" description="Helical" evidence="5">
    <location>
        <begin position="338"/>
        <end position="359"/>
    </location>
</feature>
<feature type="transmembrane region" description="Helical" evidence="5">
    <location>
        <begin position="238"/>
        <end position="258"/>
    </location>
</feature>
<keyword evidence="3 5" id="KW-1133">Transmembrane helix</keyword>
<evidence type="ECO:0000256" key="4">
    <source>
        <dbReference type="ARBA" id="ARBA00023136"/>
    </source>
</evidence>
<gene>
    <name evidence="7" type="ORF">EJA19_01145</name>
</gene>
<protein>
    <recommendedName>
        <fullName evidence="6">O-antigen ligase-related domain-containing protein</fullName>
    </recommendedName>
</protein>
<feature type="domain" description="O-antigen ligase-related" evidence="6">
    <location>
        <begin position="204"/>
        <end position="354"/>
    </location>
</feature>
<proteinExistence type="predicted"/>
<dbReference type="PANTHER" id="PTHR37422:SF13">
    <property type="entry name" value="LIPOPOLYSACCHARIDE BIOSYNTHESIS PROTEIN PA4999-RELATED"/>
    <property type="match status" value="1"/>
</dbReference>
<keyword evidence="4 5" id="KW-0472">Membrane</keyword>
<evidence type="ECO:0000259" key="6">
    <source>
        <dbReference type="Pfam" id="PF04932"/>
    </source>
</evidence>
<dbReference type="Proteomes" id="UP000270620">
    <property type="component" value="Unassembled WGS sequence"/>
</dbReference>
<feature type="transmembrane region" description="Helical" evidence="5">
    <location>
        <begin position="125"/>
        <end position="144"/>
    </location>
</feature>
<accession>A0A3R9PM94</accession>
<feature type="transmembrane region" description="Helical" evidence="5">
    <location>
        <begin position="204"/>
        <end position="232"/>
    </location>
</feature>
<dbReference type="RefSeq" id="WP_125466505.1">
    <property type="nucleotide sequence ID" value="NZ_RWBG01000001.1"/>
</dbReference>
<dbReference type="InterPro" id="IPR007016">
    <property type="entry name" value="O-antigen_ligase-rel_domated"/>
</dbReference>
<reference evidence="7 8" key="1">
    <citation type="submission" date="2018-12" db="EMBL/GenBank/DDBJ databases">
        <title>Mangrovimonas spongiae sp. nov., a novel member of the genus Mangrovimonas isolated from marine sponge.</title>
        <authorList>
            <person name="Zhuang L."/>
            <person name="Luo L."/>
        </authorList>
    </citation>
    <scope>NUCLEOTIDE SEQUENCE [LARGE SCALE GENOMIC DNA]</scope>
    <source>
        <strain evidence="7 8">HN-E26</strain>
    </source>
</reference>
<organism evidence="7 8">
    <name type="scientific">Mangrovimonas spongiae</name>
    <dbReference type="NCBI Taxonomy" id="2494697"/>
    <lineage>
        <taxon>Bacteria</taxon>
        <taxon>Pseudomonadati</taxon>
        <taxon>Bacteroidota</taxon>
        <taxon>Flavobacteriia</taxon>
        <taxon>Flavobacteriales</taxon>
        <taxon>Flavobacteriaceae</taxon>
        <taxon>Mangrovimonas</taxon>
    </lineage>
</organism>
<feature type="transmembrane region" description="Helical" evidence="5">
    <location>
        <begin position="286"/>
        <end position="310"/>
    </location>
</feature>
<name>A0A3R9PM94_9FLAO</name>
<evidence type="ECO:0000256" key="2">
    <source>
        <dbReference type="ARBA" id="ARBA00022692"/>
    </source>
</evidence>
<keyword evidence="2 5" id="KW-0812">Transmembrane</keyword>
<evidence type="ECO:0000256" key="1">
    <source>
        <dbReference type="ARBA" id="ARBA00004141"/>
    </source>
</evidence>
<sequence length="415" mass="47484">METIKINKTIYGLIRPIFLTLCFFSVFKGIFGWLFKTTLFEYLDEIIFLMAFIILMPKFLFKTKYKPIFFFILLFTIYSIIVSLVFGVSGNFLSISLQTLITIKFFIILLALIELFKSNFDTLNSFFLLIVGFAAFGFLVHLVLGGKFNQLIGVSTFARPNIRYVGFFTHPNHLAYLMVLYIGYILNRNYCYGIHLRLKDWAKVLLGIIIIVLTDSRTALLVVGILLFVFYWEFVKSNYKIVLGGVLTGVLGLIYVYFYTNLIDSIVENIHQTIDINSHYIRGNMVYLSGMIFIDYFPVGTGAATFGSLLSDDTVYGLYGQANRYYFKNEIGIYDSNIASIVGEYGFMGILIFIALFVYSFKYLKSFGSGSTLLGALFFIFIMYCITNPMLTNNVYTILSSIVMFLFVSQSKLKL</sequence>
<feature type="transmembrane region" description="Helical" evidence="5">
    <location>
        <begin position="164"/>
        <end position="184"/>
    </location>
</feature>
<feature type="transmembrane region" description="Helical" evidence="5">
    <location>
        <begin position="366"/>
        <end position="384"/>
    </location>
</feature>
<evidence type="ECO:0000256" key="3">
    <source>
        <dbReference type="ARBA" id="ARBA00022989"/>
    </source>
</evidence>
<evidence type="ECO:0000313" key="7">
    <source>
        <dbReference type="EMBL" id="RSK41510.1"/>
    </source>
</evidence>
<dbReference type="EMBL" id="RWBG01000001">
    <property type="protein sequence ID" value="RSK41510.1"/>
    <property type="molecule type" value="Genomic_DNA"/>
</dbReference>
<dbReference type="OrthoDB" id="1414344at2"/>
<feature type="transmembrane region" description="Helical" evidence="5">
    <location>
        <begin position="46"/>
        <end position="61"/>
    </location>
</feature>
<evidence type="ECO:0000313" key="8">
    <source>
        <dbReference type="Proteomes" id="UP000270620"/>
    </source>
</evidence>
<dbReference type="PANTHER" id="PTHR37422">
    <property type="entry name" value="TEICHURONIC ACID BIOSYNTHESIS PROTEIN TUAE"/>
    <property type="match status" value="1"/>
</dbReference>
<dbReference type="Pfam" id="PF04932">
    <property type="entry name" value="Wzy_C"/>
    <property type="match status" value="1"/>
</dbReference>
<feature type="transmembrane region" description="Helical" evidence="5">
    <location>
        <begin position="390"/>
        <end position="408"/>
    </location>
</feature>
<feature type="transmembrane region" description="Helical" evidence="5">
    <location>
        <begin position="92"/>
        <end position="113"/>
    </location>
</feature>
<dbReference type="AlphaFoldDB" id="A0A3R9PM94"/>